<feature type="signal peptide" evidence="1">
    <location>
        <begin position="1"/>
        <end position="25"/>
    </location>
</feature>
<gene>
    <name evidence="3" type="ORF">PLEOSDRAFT_1113311</name>
</gene>
<name>A0A067NSC4_PLEO1</name>
<dbReference type="Proteomes" id="UP000027073">
    <property type="component" value="Unassembled WGS sequence"/>
</dbReference>
<sequence length="198" mass="22117">MKFSFAILAAAVMAVQASALPAADAEKMDKPPAIQPVQAAAAQLESHPVRCPKALPVEFLRSYHAANTDHFYTTDVNEMNTAATTYGYNREGNAGRVYTGKTRETTPLFRVYSDYWKDHFYTTNPQERDSYVWKYKYTDEGVAGHVFRSRVCGSIPLYRLYHTGVIDHFYTTNAAEVGTAQALGYYNEGIVGFGVEVE</sequence>
<evidence type="ECO:0000313" key="4">
    <source>
        <dbReference type="Proteomes" id="UP000027073"/>
    </source>
</evidence>
<keyword evidence="1" id="KW-0732">Signal</keyword>
<dbReference type="VEuPathDB" id="FungiDB:PLEOSDRAFT_1113311"/>
<dbReference type="InterPro" id="IPR043708">
    <property type="entry name" value="DUF5648"/>
</dbReference>
<organism evidence="3 4">
    <name type="scientific">Pleurotus ostreatus (strain PC15)</name>
    <name type="common">Oyster mushroom</name>
    <dbReference type="NCBI Taxonomy" id="1137138"/>
    <lineage>
        <taxon>Eukaryota</taxon>
        <taxon>Fungi</taxon>
        <taxon>Dikarya</taxon>
        <taxon>Basidiomycota</taxon>
        <taxon>Agaricomycotina</taxon>
        <taxon>Agaricomycetes</taxon>
        <taxon>Agaricomycetidae</taxon>
        <taxon>Agaricales</taxon>
        <taxon>Pleurotineae</taxon>
        <taxon>Pleurotaceae</taxon>
        <taxon>Pleurotus</taxon>
    </lineage>
</organism>
<feature type="domain" description="DUF5648" evidence="2">
    <location>
        <begin position="59"/>
        <end position="193"/>
    </location>
</feature>
<evidence type="ECO:0000313" key="3">
    <source>
        <dbReference type="EMBL" id="KDQ27007.1"/>
    </source>
</evidence>
<protein>
    <recommendedName>
        <fullName evidence="2">DUF5648 domain-containing protein</fullName>
    </recommendedName>
</protein>
<dbReference type="InParanoid" id="A0A067NSC4"/>
<dbReference type="EMBL" id="KL198009">
    <property type="protein sequence ID" value="KDQ27007.1"/>
    <property type="molecule type" value="Genomic_DNA"/>
</dbReference>
<evidence type="ECO:0000256" key="1">
    <source>
        <dbReference type="SAM" id="SignalP"/>
    </source>
</evidence>
<dbReference type="AlphaFoldDB" id="A0A067NSC4"/>
<proteinExistence type="predicted"/>
<reference evidence="4" key="1">
    <citation type="journal article" date="2014" name="Proc. Natl. Acad. Sci. U.S.A.">
        <title>Extensive sampling of basidiomycete genomes demonstrates inadequacy of the white-rot/brown-rot paradigm for wood decay fungi.</title>
        <authorList>
            <person name="Riley R."/>
            <person name="Salamov A.A."/>
            <person name="Brown D.W."/>
            <person name="Nagy L.G."/>
            <person name="Floudas D."/>
            <person name="Held B.W."/>
            <person name="Levasseur A."/>
            <person name="Lombard V."/>
            <person name="Morin E."/>
            <person name="Otillar R."/>
            <person name="Lindquist E.A."/>
            <person name="Sun H."/>
            <person name="LaButti K.M."/>
            <person name="Schmutz J."/>
            <person name="Jabbour D."/>
            <person name="Luo H."/>
            <person name="Baker S.E."/>
            <person name="Pisabarro A.G."/>
            <person name="Walton J.D."/>
            <person name="Blanchette R.A."/>
            <person name="Henrissat B."/>
            <person name="Martin F."/>
            <person name="Cullen D."/>
            <person name="Hibbett D.S."/>
            <person name="Grigoriev I.V."/>
        </authorList>
    </citation>
    <scope>NUCLEOTIDE SEQUENCE [LARGE SCALE GENOMIC DNA]</scope>
    <source>
        <strain evidence="4">PC15</strain>
    </source>
</reference>
<accession>A0A067NSC4</accession>
<dbReference type="OrthoDB" id="9971254at2759"/>
<dbReference type="HOGENOM" id="CLU_093541_1_0_1"/>
<dbReference type="Pfam" id="PF18885">
    <property type="entry name" value="DUF5648"/>
    <property type="match status" value="1"/>
</dbReference>
<feature type="chain" id="PRO_5001646930" description="DUF5648 domain-containing protein" evidence="1">
    <location>
        <begin position="26"/>
        <end position="198"/>
    </location>
</feature>
<evidence type="ECO:0000259" key="2">
    <source>
        <dbReference type="Pfam" id="PF18885"/>
    </source>
</evidence>